<dbReference type="RefSeq" id="WP_102646881.1">
    <property type="nucleotide sequence ID" value="NZ_PNYA01000017.1"/>
</dbReference>
<keyword evidence="2" id="KW-1185">Reference proteome</keyword>
<comment type="caution">
    <text evidence="1">The sequence shown here is derived from an EMBL/GenBank/DDBJ whole genome shotgun (WGS) entry which is preliminary data.</text>
</comment>
<organism evidence="1 2">
    <name type="scientific">Trinickia dabaoshanensis</name>
    <dbReference type="NCBI Taxonomy" id="564714"/>
    <lineage>
        <taxon>Bacteria</taxon>
        <taxon>Pseudomonadati</taxon>
        <taxon>Pseudomonadota</taxon>
        <taxon>Betaproteobacteria</taxon>
        <taxon>Burkholderiales</taxon>
        <taxon>Burkholderiaceae</taxon>
        <taxon>Trinickia</taxon>
    </lineage>
</organism>
<dbReference type="AlphaFoldDB" id="A0A2N7VL01"/>
<sequence>MQSIVTKSAELLGRIAKSGLLQQEEDKLDTESSKIEQRRAWAAELAGISARRKKELPALAVAAEKARCAELEAWDAATKAREASQVAMLRSMMAQSALDGREAQLTWLLEGHQHPIVPDQDPDKNMPTVLVYLHNVDEQVALMLETLRHACRATHERTERDSWGRERFVDIYNNDEIAAVRQELEAIRDALRLSMHRADLDPPKQRREADDLLRKAEQIAIPVFQGSPAEDIFRRERERLFGVKKAA</sequence>
<accession>A0A2N7VL01</accession>
<gene>
    <name evidence="1" type="ORF">C0Z18_18510</name>
</gene>
<evidence type="ECO:0000313" key="2">
    <source>
        <dbReference type="Proteomes" id="UP000235616"/>
    </source>
</evidence>
<name>A0A2N7VL01_9BURK</name>
<reference evidence="1 2" key="1">
    <citation type="submission" date="2018-01" db="EMBL/GenBank/DDBJ databases">
        <title>Whole genome analyses suggest that Burkholderia sensu lato contains two further novel genera in the rhizoxinica-symbiotica group Mycetohabitans gen. nov., and Trinickia gen. nov.: implications for the evolution of diazotrophy and nodulation in the Burkholderiaceae.</title>
        <authorList>
            <person name="Estrada-de los Santos P."/>
            <person name="Palmer M."/>
            <person name="Chavez-Ramirez B."/>
            <person name="Beukes C."/>
            <person name="Steenkamp E.T."/>
            <person name="Hirsch A.M."/>
            <person name="Manyaka P."/>
            <person name="Maluk M."/>
            <person name="Lafos M."/>
            <person name="Crook M."/>
            <person name="Gross E."/>
            <person name="Simon M.F."/>
            <person name="Bueno dos Reis Junior F."/>
            <person name="Poole P.S."/>
            <person name="Venter S.N."/>
            <person name="James E.K."/>
        </authorList>
    </citation>
    <scope>NUCLEOTIDE SEQUENCE [LARGE SCALE GENOMIC DNA]</scope>
    <source>
        <strain evidence="1 2">GIMN1.004</strain>
    </source>
</reference>
<protein>
    <submittedName>
        <fullName evidence="1">Uncharacterized protein</fullName>
    </submittedName>
</protein>
<dbReference type="EMBL" id="PNYA01000017">
    <property type="protein sequence ID" value="PMS17840.1"/>
    <property type="molecule type" value="Genomic_DNA"/>
</dbReference>
<proteinExistence type="predicted"/>
<dbReference type="OrthoDB" id="9139337at2"/>
<dbReference type="Proteomes" id="UP000235616">
    <property type="component" value="Unassembled WGS sequence"/>
</dbReference>
<evidence type="ECO:0000313" key="1">
    <source>
        <dbReference type="EMBL" id="PMS17840.1"/>
    </source>
</evidence>